<dbReference type="PANTHER" id="PTHR11575">
    <property type="entry name" value="5'-NUCLEOTIDASE-RELATED"/>
    <property type="match status" value="1"/>
</dbReference>
<keyword evidence="2 3" id="KW-0732">Signal</keyword>
<reference evidence="6 7" key="1">
    <citation type="submission" date="2017-02" db="EMBL/GenBank/DDBJ databases">
        <authorList>
            <person name="Peterson S.W."/>
        </authorList>
    </citation>
    <scope>NUCLEOTIDE SEQUENCE [LARGE SCALE GENOMIC DNA]</scope>
    <source>
        <strain evidence="6 7">CECT 9189</strain>
    </source>
</reference>
<name>A0A1T4P2X9_9GAMM</name>
<dbReference type="OrthoDB" id="9803927at2"/>
<dbReference type="GO" id="GO:0046872">
    <property type="term" value="F:metal ion binding"/>
    <property type="evidence" value="ECO:0007669"/>
    <property type="project" value="InterPro"/>
</dbReference>
<dbReference type="InterPro" id="IPR006146">
    <property type="entry name" value="5'-Nucleotdase_CS"/>
</dbReference>
<proteinExistence type="inferred from homology"/>
<dbReference type="Gene3D" id="3.90.780.10">
    <property type="entry name" value="5'-Nucleotidase, C-terminal domain"/>
    <property type="match status" value="1"/>
</dbReference>
<organism evidence="6 7">
    <name type="scientific">Photobacterium toruni</name>
    <dbReference type="NCBI Taxonomy" id="1935446"/>
    <lineage>
        <taxon>Bacteria</taxon>
        <taxon>Pseudomonadati</taxon>
        <taxon>Pseudomonadota</taxon>
        <taxon>Gammaproteobacteria</taxon>
        <taxon>Vibrionales</taxon>
        <taxon>Vibrionaceae</taxon>
        <taxon>Photobacterium</taxon>
    </lineage>
</organism>
<dbReference type="Proteomes" id="UP000191116">
    <property type="component" value="Unassembled WGS sequence"/>
</dbReference>
<evidence type="ECO:0000256" key="1">
    <source>
        <dbReference type="ARBA" id="ARBA00006654"/>
    </source>
</evidence>
<sequence>MNKNIYKTVLFSLLVSSPAVYAEQVDITILGTSDLHGRFIPWDYTTDKPNLSGSLSQIATKVGELRKQDPEIILVDAGDAIQGNNIETFKNDPISPMMLGFNQLKYDAYVLGNHEFDFGLKALKNTITTFNGTPLAGNIFHNATSPFLPAYKIVERKGIKIGIIGMDTPMIAAFANGSDRLQDLTFSNPSLEVKKVITKIKDKTDAIILVAHMGIDNENNIADTGVGDIARANPELAAIVAGHMHVKVDKAMINGVIITEPYKYGRALSRIDLNFKKDNQGKYTLINKDSFTYNMNKLPSDMSMETIFKPYHHKLQQDANKVIGQLAGQDLVPKNTIKGIPDSQLHDTGLTSLFQEVGFYFAPQANVIAVHLDNMNPSLPVGDIKVKDINFNYEYAGGEYTVYEMTGKDLKTYMEWSAGYFNSVKPNDLTYSFDAKRRSSKYSTHDIFGGVTYQIDLTKAAGHRITNLKMNGKPVTDAQTINLGMNSYRMGHLTKKGGVLEGRKFKVLFDSKAHYGTEAGTIRQLTMRYIREVKKGHITGKAENDWSVIGLSTSQADQQRMAELVNSGKVALPSIDNGRYTNTAALTVADLVRNTH</sequence>
<evidence type="ECO:0000313" key="7">
    <source>
        <dbReference type="Proteomes" id="UP000191116"/>
    </source>
</evidence>
<accession>A0A1T4P2X9</accession>
<dbReference type="Pfam" id="PF00149">
    <property type="entry name" value="Metallophos"/>
    <property type="match status" value="1"/>
</dbReference>
<dbReference type="EMBL" id="FUWP01000002">
    <property type="protein sequence ID" value="SJZ85772.1"/>
    <property type="molecule type" value="Genomic_DNA"/>
</dbReference>
<dbReference type="Pfam" id="PF02872">
    <property type="entry name" value="5_nucleotid_C"/>
    <property type="match status" value="1"/>
</dbReference>
<dbReference type="PANTHER" id="PTHR11575:SF6">
    <property type="entry name" value="2',3'-CYCLIC-NUCLEOTIDE 2'-PHOSPHODIESTERASE_3'-NUCLEOTIDASE"/>
    <property type="match status" value="1"/>
</dbReference>
<evidence type="ECO:0000256" key="3">
    <source>
        <dbReference type="RuleBase" id="RU362119"/>
    </source>
</evidence>
<feature type="chain" id="PRO_5010399607" evidence="3">
    <location>
        <begin position="23"/>
        <end position="596"/>
    </location>
</feature>
<feature type="domain" description="Calcineurin-like phosphoesterase" evidence="4">
    <location>
        <begin position="28"/>
        <end position="246"/>
    </location>
</feature>
<dbReference type="InterPro" id="IPR008334">
    <property type="entry name" value="5'-Nucleotdase_C"/>
</dbReference>
<comment type="similarity">
    <text evidence="1 3">Belongs to the 5'-nucleotidase family.</text>
</comment>
<dbReference type="GO" id="GO:0000166">
    <property type="term" value="F:nucleotide binding"/>
    <property type="evidence" value="ECO:0007669"/>
    <property type="project" value="UniProtKB-KW"/>
</dbReference>
<dbReference type="InterPro" id="IPR036907">
    <property type="entry name" value="5'-Nucleotdase_C_sf"/>
</dbReference>
<dbReference type="SUPFAM" id="SSF56300">
    <property type="entry name" value="Metallo-dependent phosphatases"/>
    <property type="match status" value="1"/>
</dbReference>
<dbReference type="InterPro" id="IPR006179">
    <property type="entry name" value="5_nucleotidase/apyrase"/>
</dbReference>
<dbReference type="PRINTS" id="PR01607">
    <property type="entry name" value="APYRASEFAMLY"/>
</dbReference>
<feature type="domain" description="5'-Nucleotidase C-terminal" evidence="5">
    <location>
        <begin position="345"/>
        <end position="491"/>
    </location>
</feature>
<evidence type="ECO:0000256" key="2">
    <source>
        <dbReference type="ARBA" id="ARBA00022729"/>
    </source>
</evidence>
<gene>
    <name evidence="6" type="primary">yfkN_1</name>
    <name evidence="6" type="ORF">CZ814_00748</name>
</gene>
<evidence type="ECO:0000259" key="4">
    <source>
        <dbReference type="Pfam" id="PF00149"/>
    </source>
</evidence>
<keyword evidence="3" id="KW-0547">Nucleotide-binding</keyword>
<evidence type="ECO:0000313" key="6">
    <source>
        <dbReference type="EMBL" id="SJZ85772.1"/>
    </source>
</evidence>
<dbReference type="InterPro" id="IPR029052">
    <property type="entry name" value="Metallo-depent_PP-like"/>
</dbReference>
<dbReference type="AlphaFoldDB" id="A0A1T4P2X9"/>
<dbReference type="InterPro" id="IPR004843">
    <property type="entry name" value="Calcineurin-like_PHP"/>
</dbReference>
<dbReference type="Gene3D" id="3.60.21.10">
    <property type="match status" value="1"/>
</dbReference>
<dbReference type="GO" id="GO:0009166">
    <property type="term" value="P:nucleotide catabolic process"/>
    <property type="evidence" value="ECO:0007669"/>
    <property type="project" value="InterPro"/>
</dbReference>
<protein>
    <submittedName>
        <fullName evidence="6">Trifunctional nucleotide phosphoesterase protein YfkN</fullName>
    </submittedName>
</protein>
<dbReference type="SUPFAM" id="SSF55816">
    <property type="entry name" value="5'-nucleotidase (syn. UDP-sugar hydrolase), C-terminal domain"/>
    <property type="match status" value="1"/>
</dbReference>
<dbReference type="PROSITE" id="PS00786">
    <property type="entry name" value="5_NUCLEOTIDASE_2"/>
    <property type="match status" value="1"/>
</dbReference>
<evidence type="ECO:0000259" key="5">
    <source>
        <dbReference type="Pfam" id="PF02872"/>
    </source>
</evidence>
<dbReference type="GO" id="GO:0016788">
    <property type="term" value="F:hydrolase activity, acting on ester bonds"/>
    <property type="evidence" value="ECO:0007669"/>
    <property type="project" value="InterPro"/>
</dbReference>
<dbReference type="GO" id="GO:0030288">
    <property type="term" value="C:outer membrane-bounded periplasmic space"/>
    <property type="evidence" value="ECO:0007669"/>
    <property type="project" value="TreeGrafter"/>
</dbReference>
<feature type="signal peptide" evidence="3">
    <location>
        <begin position="1"/>
        <end position="22"/>
    </location>
</feature>
<keyword evidence="3" id="KW-0378">Hydrolase</keyword>